<keyword evidence="6" id="KW-1185">Reference proteome</keyword>
<evidence type="ECO:0000313" key="6">
    <source>
        <dbReference type="Proteomes" id="UP001642540"/>
    </source>
</evidence>
<accession>A0ABP1PMI5</accession>
<dbReference type="Pfam" id="PF00589">
    <property type="entry name" value="Phage_integrase"/>
    <property type="match status" value="1"/>
</dbReference>
<dbReference type="PROSITE" id="PS51900">
    <property type="entry name" value="CB"/>
    <property type="match status" value="1"/>
</dbReference>
<comment type="caution">
    <text evidence="5">The sequence shown here is derived from an EMBL/GenBank/DDBJ whole genome shotgun (WGS) entry which is preliminary data.</text>
</comment>
<dbReference type="InterPro" id="IPR052055">
    <property type="entry name" value="Hepadnavirus_pol/RT"/>
</dbReference>
<evidence type="ECO:0000256" key="1">
    <source>
        <dbReference type="ARBA" id="ARBA00023125"/>
    </source>
</evidence>
<dbReference type="InterPro" id="IPR044068">
    <property type="entry name" value="CB"/>
</dbReference>
<dbReference type="PANTHER" id="PTHR33050:SF7">
    <property type="entry name" value="RIBONUCLEASE H"/>
    <property type="match status" value="1"/>
</dbReference>
<dbReference type="InterPro" id="IPR043502">
    <property type="entry name" value="DNA/RNA_pol_sf"/>
</dbReference>
<dbReference type="InterPro" id="IPR011010">
    <property type="entry name" value="DNA_brk_join_enz"/>
</dbReference>
<keyword evidence="2" id="KW-0233">DNA recombination</keyword>
<dbReference type="CDD" id="cd03714">
    <property type="entry name" value="RT_DIRS1"/>
    <property type="match status" value="1"/>
</dbReference>
<dbReference type="EMBL" id="CAXLJM020000005">
    <property type="protein sequence ID" value="CAL8071331.1"/>
    <property type="molecule type" value="Genomic_DNA"/>
</dbReference>
<dbReference type="InterPro" id="IPR010998">
    <property type="entry name" value="Integrase_recombinase_N"/>
</dbReference>
<evidence type="ECO:0008006" key="7">
    <source>
        <dbReference type="Google" id="ProtNLM"/>
    </source>
</evidence>
<keyword evidence="1" id="KW-0238">DNA-binding</keyword>
<dbReference type="CDD" id="cd09275">
    <property type="entry name" value="RNase_HI_RT_DIRS1"/>
    <property type="match status" value="1"/>
</dbReference>
<name>A0ABP1PMI5_9HEXA</name>
<evidence type="ECO:0000256" key="2">
    <source>
        <dbReference type="ARBA" id="ARBA00023172"/>
    </source>
</evidence>
<protein>
    <recommendedName>
        <fullName evidence="7">Enzymatic polyprotein</fullName>
    </recommendedName>
</protein>
<reference evidence="5 6" key="1">
    <citation type="submission" date="2024-08" db="EMBL/GenBank/DDBJ databases">
        <authorList>
            <person name="Cucini C."/>
            <person name="Frati F."/>
        </authorList>
    </citation>
    <scope>NUCLEOTIDE SEQUENCE [LARGE SCALE GENOMIC DNA]</scope>
</reference>
<dbReference type="Gene3D" id="1.10.150.130">
    <property type="match status" value="1"/>
</dbReference>
<dbReference type="Gene3D" id="3.30.70.270">
    <property type="match status" value="1"/>
</dbReference>
<dbReference type="Gene3D" id="1.10.443.10">
    <property type="entry name" value="Intergrase catalytic core"/>
    <property type="match status" value="1"/>
</dbReference>
<dbReference type="InterPro" id="IPR000477">
    <property type="entry name" value="RT_dom"/>
</dbReference>
<feature type="domain" description="Core-binding (CB)" evidence="4">
    <location>
        <begin position="512"/>
        <end position="591"/>
    </location>
</feature>
<dbReference type="InterPro" id="IPR043128">
    <property type="entry name" value="Rev_trsase/Diguanyl_cyclase"/>
</dbReference>
<gene>
    <name evidence="5" type="ORF">ODALV1_LOCUS1671</name>
</gene>
<evidence type="ECO:0000259" key="3">
    <source>
        <dbReference type="PROSITE" id="PS50878"/>
    </source>
</evidence>
<dbReference type="InterPro" id="IPR002104">
    <property type="entry name" value="Integrase_catalytic"/>
</dbReference>
<dbReference type="PROSITE" id="PS50878">
    <property type="entry name" value="RT_POL"/>
    <property type="match status" value="1"/>
</dbReference>
<evidence type="ECO:0000259" key="4">
    <source>
        <dbReference type="PROSITE" id="PS51900"/>
    </source>
</evidence>
<feature type="domain" description="Reverse transcriptase" evidence="3">
    <location>
        <begin position="1"/>
        <end position="137"/>
    </location>
</feature>
<dbReference type="Pfam" id="PF00078">
    <property type="entry name" value="RVT_1"/>
    <property type="match status" value="1"/>
</dbReference>
<dbReference type="SUPFAM" id="SSF56349">
    <property type="entry name" value="DNA breaking-rejoining enzymes"/>
    <property type="match status" value="1"/>
</dbReference>
<sequence length="843" mass="96083">MEDLRTVVRLMRPNCYMATIDLKDAYYTVPIKDKSKKFLRFIWNETIYEFQCLPFGICTAPRVFTKLMRPVLSYLRKLGVICVIYIDDIWIMGHSIQECTKHVQLTVETLERLGFVINSVKSNLVPSHIVRYLGFVLDSSTMTIKLPSDKARKLQEMCSSIIKVPKMQIQTLSEFLGTVISVCPAVPYGILHTKLLEREKFLALKKYEGNYSGKLTLPSECLLEIQWWKQQVHNAEKAISRDSFDLTIFSDASTTGWGASSNSVSTGGAWTNEESKHHINYLELLAAYHGLRTFARGRNSNILLRIDNATAIAYINKMGGIQYSHLLQITRKIWLYCEERNIHIKASYIPSKANITADAESRKEHDTEWSLSTSVFDDILSRFGPLDIDLFASRLNAKCSTFVSWKPDPFACCIDAFSICWSGKRFYAFPPFNLLPRVLQKIDHDNASGVVVAPYWDSQPWFPQFLSMCIGSPIVIEPNPNLLSSGNRRHPLQKSLRLMYGFFAREAFKLKGSSEASIELLFKSLVSNTWRQYSLHLRKWIIFMTRQQGSPLVASTQDISSFLTELFESGASYTTINSARAALSLVLPDLNGHSVGTHPIITRLLKGIFSSRPPKPRYDTTWDPLLVLNYISTLGSNDKLTLQQLTYKCVMLLALSTAHRVQTLSLLKRTNVKIFSDYIEILVPDRIKTSGLNKVQPCLVIPKFDQTPTLCVMSCLLHYIEQTESLKYKNTDSVFVGICKPHKEVCSQTISRWLKSVMKSSGVDVTVFKGHSTRHAATSAAYRAGTSIDTIRSRAGWSEKSNVFATFYNRFISVFSFNFWCINKHFTLRSYLTRIMLQLFWHL</sequence>
<organism evidence="5 6">
    <name type="scientific">Orchesella dallaii</name>
    <dbReference type="NCBI Taxonomy" id="48710"/>
    <lineage>
        <taxon>Eukaryota</taxon>
        <taxon>Metazoa</taxon>
        <taxon>Ecdysozoa</taxon>
        <taxon>Arthropoda</taxon>
        <taxon>Hexapoda</taxon>
        <taxon>Collembola</taxon>
        <taxon>Entomobryomorpha</taxon>
        <taxon>Entomobryoidea</taxon>
        <taxon>Orchesellidae</taxon>
        <taxon>Orchesellinae</taxon>
        <taxon>Orchesella</taxon>
    </lineage>
</organism>
<evidence type="ECO:0000313" key="5">
    <source>
        <dbReference type="EMBL" id="CAL8071331.1"/>
    </source>
</evidence>
<proteinExistence type="predicted"/>
<dbReference type="SUPFAM" id="SSF56672">
    <property type="entry name" value="DNA/RNA polymerases"/>
    <property type="match status" value="1"/>
</dbReference>
<dbReference type="Proteomes" id="UP001642540">
    <property type="component" value="Unassembled WGS sequence"/>
</dbReference>
<dbReference type="InterPro" id="IPR013762">
    <property type="entry name" value="Integrase-like_cat_sf"/>
</dbReference>
<dbReference type="PANTHER" id="PTHR33050">
    <property type="entry name" value="REVERSE TRANSCRIPTASE DOMAIN-CONTAINING PROTEIN"/>
    <property type="match status" value="1"/>
</dbReference>